<evidence type="ECO:0000259" key="6">
    <source>
        <dbReference type="PROSITE" id="PS51724"/>
    </source>
</evidence>
<keyword evidence="4" id="KW-0472">Membrane</keyword>
<dbReference type="PROSITE" id="PS51724">
    <property type="entry name" value="SPOR"/>
    <property type="match status" value="1"/>
</dbReference>
<dbReference type="NCBIfam" id="TIGR00413">
    <property type="entry name" value="rlpA"/>
    <property type="match status" value="1"/>
</dbReference>
<dbReference type="GO" id="GO:0071555">
    <property type="term" value="P:cell wall organization"/>
    <property type="evidence" value="ECO:0007669"/>
    <property type="project" value="UniProtKB-KW"/>
</dbReference>
<proteinExistence type="inferred from homology"/>
<dbReference type="GO" id="GO:0005886">
    <property type="term" value="C:plasma membrane"/>
    <property type="evidence" value="ECO:0007669"/>
    <property type="project" value="UniProtKB-SubCell"/>
</dbReference>
<keyword evidence="4" id="KW-1003">Cell membrane</keyword>
<dbReference type="GO" id="GO:0042834">
    <property type="term" value="F:peptidoglycan binding"/>
    <property type="evidence" value="ECO:0007669"/>
    <property type="project" value="InterPro"/>
</dbReference>
<dbReference type="SUPFAM" id="SSF110997">
    <property type="entry name" value="Sporulation related repeat"/>
    <property type="match status" value="1"/>
</dbReference>
<dbReference type="InterPro" id="IPR012997">
    <property type="entry name" value="RplA"/>
</dbReference>
<dbReference type="InterPro" id="IPR036908">
    <property type="entry name" value="RlpA-like_sf"/>
</dbReference>
<name>A0A6S6TKA2_9GAMM</name>
<dbReference type="GO" id="GO:0008932">
    <property type="term" value="F:lytic endotransglycosylase activity"/>
    <property type="evidence" value="ECO:0007669"/>
    <property type="project" value="UniProtKB-UniRule"/>
</dbReference>
<dbReference type="AlphaFoldDB" id="A0A6S6TKA2"/>
<comment type="function">
    <text evidence="4">Lytic transglycosylase with a strong preference for naked glycan strands that lack stem peptides.</text>
</comment>
<gene>
    <name evidence="4" type="primary">rlpA</name>
    <name evidence="7" type="ORF">HELGO_WM14116</name>
</gene>
<keyword evidence="4" id="KW-0564">Palmitate</keyword>
<sequence length="295" mass="31369">MKILLRNSILLGTCGLLVLLSGCGMMGAKDKPSMDTVLVTPPLKMNTTGMSDAAGSCGNEPVYTLNGQSYQVLGSAAGYRQQGVASWYGAEFQGSQTAGCEIFDMNGFTAAHRTLPLPSVVRVRNLQNGKSVIVRVNDRGPFDSNGLIQLSFAAANTLGMTRGSRVAKVSVEALSGKGAAVPKRVVTKPASGSAPVGLAKKPNRAQVAAIQKAKRSGKSFFVVVKNYREQSEALDMFVRLTSVGLNKTEMASAVSRGERLHQVRVGPLYTQDQIDNVRDTLESNGLATFKVVEIK</sequence>
<feature type="domain" description="SPOR" evidence="6">
    <location>
        <begin position="214"/>
        <end position="294"/>
    </location>
</feature>
<dbReference type="Gene3D" id="2.40.40.10">
    <property type="entry name" value="RlpA-like domain"/>
    <property type="match status" value="1"/>
</dbReference>
<evidence type="ECO:0000313" key="7">
    <source>
        <dbReference type="EMBL" id="CAA6816073.1"/>
    </source>
</evidence>
<keyword evidence="3 4" id="KW-0961">Cell wall biogenesis/degradation</keyword>
<dbReference type="InterPro" id="IPR007730">
    <property type="entry name" value="SPOR-like_dom"/>
</dbReference>
<dbReference type="Pfam" id="PF05036">
    <property type="entry name" value="SPOR"/>
    <property type="match status" value="1"/>
</dbReference>
<dbReference type="GO" id="GO:0000270">
    <property type="term" value="P:peptidoglycan metabolic process"/>
    <property type="evidence" value="ECO:0007669"/>
    <property type="project" value="UniProtKB-UniRule"/>
</dbReference>
<evidence type="ECO:0000256" key="4">
    <source>
        <dbReference type="HAMAP-Rule" id="MF_02071"/>
    </source>
</evidence>
<protein>
    <recommendedName>
        <fullName evidence="4">Endolytic peptidoglycan transglycosylase RlpA</fullName>
        <ecNumber evidence="4">4.2.2.-</ecNumber>
    </recommendedName>
</protein>
<dbReference type="HAMAP" id="MF_02071">
    <property type="entry name" value="RlpA"/>
    <property type="match status" value="1"/>
</dbReference>
<dbReference type="InterPro" id="IPR009009">
    <property type="entry name" value="RlpA-like_DPBB"/>
</dbReference>
<comment type="subcellular location">
    <subcellularLocation>
        <location evidence="4">Cell membrane</location>
        <topology evidence="4">Lipid-anchor</topology>
    </subcellularLocation>
</comment>
<dbReference type="SUPFAM" id="SSF50685">
    <property type="entry name" value="Barwin-like endoglucanases"/>
    <property type="match status" value="1"/>
</dbReference>
<dbReference type="PROSITE" id="PS51257">
    <property type="entry name" value="PROKAR_LIPOPROTEIN"/>
    <property type="match status" value="1"/>
</dbReference>
<dbReference type="Pfam" id="PF03330">
    <property type="entry name" value="DPBB_1"/>
    <property type="match status" value="1"/>
</dbReference>
<keyword evidence="1" id="KW-0732">Signal</keyword>
<organism evidence="7">
    <name type="scientific">uncultured Thiotrichaceae bacterium</name>
    <dbReference type="NCBI Taxonomy" id="298394"/>
    <lineage>
        <taxon>Bacteria</taxon>
        <taxon>Pseudomonadati</taxon>
        <taxon>Pseudomonadota</taxon>
        <taxon>Gammaproteobacteria</taxon>
        <taxon>Thiotrichales</taxon>
        <taxon>Thiotrichaceae</taxon>
        <taxon>environmental samples</taxon>
    </lineage>
</organism>
<comment type="similarity">
    <text evidence="4 5">Belongs to the RlpA family.</text>
</comment>
<reference evidence="7" key="1">
    <citation type="submission" date="2020-01" db="EMBL/GenBank/DDBJ databases">
        <authorList>
            <person name="Meier V. D."/>
            <person name="Meier V D."/>
        </authorList>
    </citation>
    <scope>NUCLEOTIDE SEQUENCE</scope>
    <source>
        <strain evidence="7">HLG_WM_MAG_09</strain>
    </source>
</reference>
<evidence type="ECO:0000256" key="2">
    <source>
        <dbReference type="ARBA" id="ARBA00023239"/>
    </source>
</evidence>
<dbReference type="Gene3D" id="3.30.70.1070">
    <property type="entry name" value="Sporulation related repeat"/>
    <property type="match status" value="1"/>
</dbReference>
<accession>A0A6S6TKA2</accession>
<dbReference type="CDD" id="cd22268">
    <property type="entry name" value="DPBB_RlpA-like"/>
    <property type="match status" value="1"/>
</dbReference>
<dbReference type="EC" id="4.2.2.-" evidence="4"/>
<dbReference type="GO" id="GO:0009279">
    <property type="term" value="C:cell outer membrane"/>
    <property type="evidence" value="ECO:0007669"/>
    <property type="project" value="TreeGrafter"/>
</dbReference>
<dbReference type="EMBL" id="CACVAT010000257">
    <property type="protein sequence ID" value="CAA6816073.1"/>
    <property type="molecule type" value="Genomic_DNA"/>
</dbReference>
<keyword evidence="2 4" id="KW-0456">Lyase</keyword>
<dbReference type="PANTHER" id="PTHR34183:SF1">
    <property type="entry name" value="ENDOLYTIC PEPTIDOGLYCAN TRANSGLYCOSYLASE RLPA"/>
    <property type="match status" value="1"/>
</dbReference>
<evidence type="ECO:0000256" key="3">
    <source>
        <dbReference type="ARBA" id="ARBA00023316"/>
    </source>
</evidence>
<dbReference type="InterPro" id="IPR034718">
    <property type="entry name" value="RlpA"/>
</dbReference>
<evidence type="ECO:0000256" key="5">
    <source>
        <dbReference type="RuleBase" id="RU003495"/>
    </source>
</evidence>
<evidence type="ECO:0000256" key="1">
    <source>
        <dbReference type="ARBA" id="ARBA00022729"/>
    </source>
</evidence>
<keyword evidence="4" id="KW-0449">Lipoprotein</keyword>
<dbReference type="InterPro" id="IPR036680">
    <property type="entry name" value="SPOR-like_sf"/>
</dbReference>
<dbReference type="PANTHER" id="PTHR34183">
    <property type="entry name" value="ENDOLYTIC PEPTIDOGLYCAN TRANSGLYCOSYLASE RLPA"/>
    <property type="match status" value="1"/>
</dbReference>